<keyword evidence="2" id="KW-0479">Metal-binding</keyword>
<keyword evidence="3" id="KW-0539">Nucleus</keyword>
<dbReference type="STRING" id="41688.A0A2N3MY50"/>
<dbReference type="Pfam" id="PF04082">
    <property type="entry name" value="Fungal_trans"/>
    <property type="match status" value="1"/>
</dbReference>
<comment type="subcellular location">
    <subcellularLocation>
        <location evidence="1">Nucleus</location>
    </subcellularLocation>
</comment>
<protein>
    <recommendedName>
        <fullName evidence="5">Xylanolytic transcriptional activator regulatory domain-containing protein</fullName>
    </recommendedName>
</protein>
<sequence length="586" mass="65497">MAEAGASEGPGAQYVCNTNNLTDGLLFSVAHEPVTHSPDPLAGKQSARTQLVGIFLERVDPIFKILHRPSVTLHLIQSKSYLDYEPEHPAVVALDTAIFYCAICTMNEEECASALGSGKKALLPKFRSSAEIALIRVGLVSTKDITVLQAFLLFLVATRSYDRTREVWTLMSLAFRIAQALGLHLDPPSTAANSFDLEMRRRLRYAIGLLDMQTSFDRLTVPIVPLSWMQTPYPTNTNDANFSIGFDGQLLDETGLNFTDMTFPVLIYRAQTVVRQIDMTTQEGASVMDIITLRRGYVEEFRKVAMILLRHCDTDNNPFHWYVVQVAEWIIAQFHVAVERPLRKHPNYNPPKLGFNLLQVCAEILQRSQNLVRDTRGRPWRWFESIFNPWHALSVAIAELCACEDIATVESYWDLIEKAYAHSADLMEKSQSELPWKPMEKLIKRARAHRSSLLQRGSNSQFDSATSPSRLSSFSSLSGPFTNQSQILAGPDAEEESSSQPGVFPALSFLRNLTAEETMPSTTSTALLPMPSFHPSIGTEYRVESTTANEGDAVGGDVDVSVEWATWESFLNDLYVPDNGWAFNGM</sequence>
<keyword evidence="7" id="KW-1185">Reference proteome</keyword>
<feature type="domain" description="Xylanolytic transcriptional activator regulatory" evidence="5">
    <location>
        <begin position="53"/>
        <end position="250"/>
    </location>
</feature>
<dbReference type="GO" id="GO:0006351">
    <property type="term" value="P:DNA-templated transcription"/>
    <property type="evidence" value="ECO:0007669"/>
    <property type="project" value="InterPro"/>
</dbReference>
<dbReference type="InParanoid" id="A0A2N3MY50"/>
<evidence type="ECO:0000259" key="5">
    <source>
        <dbReference type="Pfam" id="PF04082"/>
    </source>
</evidence>
<feature type="region of interest" description="Disordered" evidence="4">
    <location>
        <begin position="452"/>
        <end position="478"/>
    </location>
</feature>
<dbReference type="OrthoDB" id="424974at2759"/>
<evidence type="ECO:0000256" key="3">
    <source>
        <dbReference type="ARBA" id="ARBA00023242"/>
    </source>
</evidence>
<evidence type="ECO:0000313" key="6">
    <source>
        <dbReference type="EMBL" id="PKS05100.1"/>
    </source>
</evidence>
<dbReference type="CDD" id="cd12148">
    <property type="entry name" value="fungal_TF_MHR"/>
    <property type="match status" value="1"/>
</dbReference>
<reference evidence="6 7" key="1">
    <citation type="journal article" date="2017" name="G3 (Bethesda)">
        <title>First Draft Genome Sequence of the Pathogenic Fungus Lomentospora prolificans (Formerly Scedosporium prolificans).</title>
        <authorList>
            <person name="Luo R."/>
            <person name="Zimin A."/>
            <person name="Workman R."/>
            <person name="Fan Y."/>
            <person name="Pertea G."/>
            <person name="Grossman N."/>
            <person name="Wear M.P."/>
            <person name="Jia B."/>
            <person name="Miller H."/>
            <person name="Casadevall A."/>
            <person name="Timp W."/>
            <person name="Zhang S.X."/>
            <person name="Salzberg S.L."/>
        </authorList>
    </citation>
    <scope>NUCLEOTIDE SEQUENCE [LARGE SCALE GENOMIC DNA]</scope>
    <source>
        <strain evidence="6 7">JHH-5317</strain>
    </source>
</reference>
<feature type="compositionally biased region" description="Low complexity" evidence="4">
    <location>
        <begin position="464"/>
        <end position="478"/>
    </location>
</feature>
<feature type="compositionally biased region" description="Polar residues" evidence="4">
    <location>
        <begin position="452"/>
        <end position="463"/>
    </location>
</feature>
<gene>
    <name evidence="6" type="ORF">jhhlp_008467</name>
</gene>
<dbReference type="InterPro" id="IPR007219">
    <property type="entry name" value="XnlR_reg_dom"/>
</dbReference>
<organism evidence="6 7">
    <name type="scientific">Lomentospora prolificans</name>
    <dbReference type="NCBI Taxonomy" id="41688"/>
    <lineage>
        <taxon>Eukaryota</taxon>
        <taxon>Fungi</taxon>
        <taxon>Dikarya</taxon>
        <taxon>Ascomycota</taxon>
        <taxon>Pezizomycotina</taxon>
        <taxon>Sordariomycetes</taxon>
        <taxon>Hypocreomycetidae</taxon>
        <taxon>Microascales</taxon>
        <taxon>Microascaceae</taxon>
        <taxon>Lomentospora</taxon>
    </lineage>
</organism>
<accession>A0A2N3MY50</accession>
<dbReference type="Proteomes" id="UP000233524">
    <property type="component" value="Unassembled WGS sequence"/>
</dbReference>
<evidence type="ECO:0000256" key="1">
    <source>
        <dbReference type="ARBA" id="ARBA00004123"/>
    </source>
</evidence>
<evidence type="ECO:0000256" key="4">
    <source>
        <dbReference type="SAM" id="MobiDB-lite"/>
    </source>
</evidence>
<dbReference type="EMBL" id="NLAX01001623">
    <property type="protein sequence ID" value="PKS05100.1"/>
    <property type="molecule type" value="Genomic_DNA"/>
</dbReference>
<comment type="caution">
    <text evidence="6">The sequence shown here is derived from an EMBL/GenBank/DDBJ whole genome shotgun (WGS) entry which is preliminary data.</text>
</comment>
<name>A0A2N3MY50_9PEZI</name>
<dbReference type="GO" id="GO:0005634">
    <property type="term" value="C:nucleus"/>
    <property type="evidence" value="ECO:0007669"/>
    <property type="project" value="UniProtKB-SubCell"/>
</dbReference>
<dbReference type="AlphaFoldDB" id="A0A2N3MY50"/>
<proteinExistence type="predicted"/>
<dbReference type="PANTHER" id="PTHR31001">
    <property type="entry name" value="UNCHARACTERIZED TRANSCRIPTIONAL REGULATORY PROTEIN"/>
    <property type="match status" value="1"/>
</dbReference>
<dbReference type="GO" id="GO:0008270">
    <property type="term" value="F:zinc ion binding"/>
    <property type="evidence" value="ECO:0007669"/>
    <property type="project" value="InterPro"/>
</dbReference>
<dbReference type="InterPro" id="IPR050613">
    <property type="entry name" value="Sec_Metabolite_Reg"/>
</dbReference>
<evidence type="ECO:0000313" key="7">
    <source>
        <dbReference type="Proteomes" id="UP000233524"/>
    </source>
</evidence>
<dbReference type="GO" id="GO:0003677">
    <property type="term" value="F:DNA binding"/>
    <property type="evidence" value="ECO:0007669"/>
    <property type="project" value="InterPro"/>
</dbReference>
<evidence type="ECO:0000256" key="2">
    <source>
        <dbReference type="ARBA" id="ARBA00022723"/>
    </source>
</evidence>
<dbReference type="VEuPathDB" id="FungiDB:jhhlp_008467"/>
<dbReference type="PANTHER" id="PTHR31001:SF50">
    <property type="entry name" value="ZN(II)2CYS6 TRANSCRIPTION FACTOR (EUROFUNG)"/>
    <property type="match status" value="1"/>
</dbReference>